<dbReference type="Pfam" id="PF00155">
    <property type="entry name" value="Aminotran_1_2"/>
    <property type="match status" value="1"/>
</dbReference>
<dbReference type="PANTHER" id="PTHR42832:SF3">
    <property type="entry name" value="L-GLUTAMINE--4-(METHYLSULFANYL)-2-OXOBUTANOATE AMINOTRANSFERASE"/>
    <property type="match status" value="1"/>
</dbReference>
<feature type="domain" description="Chorismate mutase" evidence="4">
    <location>
        <begin position="1"/>
        <end position="86"/>
    </location>
</feature>
<dbReference type="InterPro" id="IPR015424">
    <property type="entry name" value="PyrdxlP-dep_Trfase"/>
</dbReference>
<dbReference type="GO" id="GO:0046417">
    <property type="term" value="P:chorismate metabolic process"/>
    <property type="evidence" value="ECO:0007669"/>
    <property type="project" value="InterPro"/>
</dbReference>
<gene>
    <name evidence="5" type="ORF">D9Q81_01105</name>
</gene>
<reference evidence="5 6" key="1">
    <citation type="submission" date="2018-10" db="EMBL/GenBank/DDBJ databases">
        <title>Co-occurring genomic capacity for anaerobic methane metabolism and dissimilatory sulfite reduction discovered in the Korarchaeota.</title>
        <authorList>
            <person name="Mckay L.J."/>
            <person name="Dlakic M."/>
            <person name="Fields M.W."/>
            <person name="Delmont T.O."/>
            <person name="Eren A.M."/>
            <person name="Jay Z.J."/>
            <person name="Klingelsmith K.B."/>
            <person name="Rusch D.B."/>
            <person name="Inskeep W.P."/>
        </authorList>
    </citation>
    <scope>NUCLEOTIDE SEQUENCE [LARGE SCALE GENOMIC DNA]</scope>
    <source>
        <strain evidence="5 6">WS</strain>
    </source>
</reference>
<dbReference type="Proteomes" id="UP000278149">
    <property type="component" value="Unassembled WGS sequence"/>
</dbReference>
<dbReference type="InterPro" id="IPR036263">
    <property type="entry name" value="Chorismate_II_sf"/>
</dbReference>
<organism evidence="5 6">
    <name type="scientific">Candidatus Korarchaeum cryptofilum</name>
    <dbReference type="NCBI Taxonomy" id="498846"/>
    <lineage>
        <taxon>Archaea</taxon>
        <taxon>Thermoproteota</taxon>
        <taxon>Candidatus Korarchaeia</taxon>
        <taxon>Candidatus Korarchaeales</taxon>
        <taxon>Candidatus Korarchaeaceae</taxon>
        <taxon>Candidatus Korarchaeum</taxon>
    </lineage>
</organism>
<dbReference type="Gene3D" id="1.20.59.10">
    <property type="entry name" value="Chorismate mutase"/>
    <property type="match status" value="1"/>
</dbReference>
<evidence type="ECO:0000256" key="3">
    <source>
        <dbReference type="ARBA" id="ARBA00022679"/>
    </source>
</evidence>
<keyword evidence="2 5" id="KW-0032">Aminotransferase</keyword>
<evidence type="ECO:0000256" key="1">
    <source>
        <dbReference type="ARBA" id="ARBA00001933"/>
    </source>
</evidence>
<dbReference type="SUPFAM" id="SSF48600">
    <property type="entry name" value="Chorismate mutase II"/>
    <property type="match status" value="1"/>
</dbReference>
<accession>A0A3R9RJP1</accession>
<dbReference type="Gene3D" id="3.40.640.10">
    <property type="entry name" value="Type I PLP-dependent aspartate aminotransferase-like (Major domain)"/>
    <property type="match status" value="1"/>
</dbReference>
<keyword evidence="3 5" id="KW-0808">Transferase</keyword>
<dbReference type="SMART" id="SM00830">
    <property type="entry name" value="CM_2"/>
    <property type="match status" value="1"/>
</dbReference>
<comment type="cofactor">
    <cofactor evidence="1">
        <name>pyridoxal 5'-phosphate</name>
        <dbReference type="ChEBI" id="CHEBI:597326"/>
    </cofactor>
</comment>
<dbReference type="GO" id="GO:0004106">
    <property type="term" value="F:chorismate mutase activity"/>
    <property type="evidence" value="ECO:0007669"/>
    <property type="project" value="InterPro"/>
</dbReference>
<dbReference type="Pfam" id="PF01817">
    <property type="entry name" value="CM_2"/>
    <property type="match status" value="1"/>
</dbReference>
<dbReference type="GO" id="GO:0008483">
    <property type="term" value="F:transaminase activity"/>
    <property type="evidence" value="ECO:0007669"/>
    <property type="project" value="UniProtKB-KW"/>
</dbReference>
<dbReference type="PROSITE" id="PS51168">
    <property type="entry name" value="CHORISMATE_MUT_2"/>
    <property type="match status" value="1"/>
</dbReference>
<dbReference type="InterPro" id="IPR002701">
    <property type="entry name" value="CM_II_prokaryot"/>
</dbReference>
<dbReference type="SUPFAM" id="SSF53383">
    <property type="entry name" value="PLP-dependent transferases"/>
    <property type="match status" value="1"/>
</dbReference>
<evidence type="ECO:0000313" key="5">
    <source>
        <dbReference type="EMBL" id="RSN70634.1"/>
    </source>
</evidence>
<evidence type="ECO:0000256" key="2">
    <source>
        <dbReference type="ARBA" id="ARBA00022576"/>
    </source>
</evidence>
<proteinExistence type="predicted"/>
<evidence type="ECO:0000259" key="4">
    <source>
        <dbReference type="PROSITE" id="PS51168"/>
    </source>
</evidence>
<dbReference type="InterPro" id="IPR015421">
    <property type="entry name" value="PyrdxlP-dep_Trfase_major"/>
</dbReference>
<dbReference type="PANTHER" id="PTHR42832">
    <property type="entry name" value="AMINO ACID AMINOTRANSFERASE"/>
    <property type="match status" value="1"/>
</dbReference>
<dbReference type="InterPro" id="IPR050881">
    <property type="entry name" value="LL-DAP_aminotransferase"/>
</dbReference>
<dbReference type="GO" id="GO:0030170">
    <property type="term" value="F:pyridoxal phosphate binding"/>
    <property type="evidence" value="ECO:0007669"/>
    <property type="project" value="InterPro"/>
</dbReference>
<sequence length="447" mass="50637">MEELRERIKEVTLRLVDLYSERLKLVEEIGRLKRESGIQIRDPDVEESLWKAVRERCSERGIDEWNCRRLFDFLIAASIRAQIPEGGDAGPHLEVFRRAKQLERKGVKIYHLEVGEPPWSFPPFLLDEMIKSIREGKTRYGTSFGSDKFRRAASEWIKRRDKIESGPENIIVTPGSKFAIYSILASLLRPGDRIGVMIPAWPAYKGMASNLGLEFIEISSLDELQKIKGIRAFIVCSPNNPDGKVWSRKELDELADYLNENDSILISDDAYSEISFVDRVSPAKVYDMTISVNTLSKAFGMTGFRIGYIHAKEEIISKLSKYLSLTISNVPEFIQDASASVLERGKSWVSEVRGSLRSYLDRAVSELSEAPISYKEPEGGLYIFPKVEIDGFDSMEFSMRVLEERGIALAPGSGFGPFKEWIRITFASEGAEGGLRLLKEALLSWRS</sequence>
<dbReference type="CDD" id="cd00609">
    <property type="entry name" value="AAT_like"/>
    <property type="match status" value="1"/>
</dbReference>
<evidence type="ECO:0000313" key="6">
    <source>
        <dbReference type="Proteomes" id="UP000278149"/>
    </source>
</evidence>
<comment type="caution">
    <text evidence="5">The sequence shown here is derived from an EMBL/GenBank/DDBJ whole genome shotgun (WGS) entry which is preliminary data.</text>
</comment>
<dbReference type="EMBL" id="RCOR01000006">
    <property type="protein sequence ID" value="RSN70634.1"/>
    <property type="molecule type" value="Genomic_DNA"/>
</dbReference>
<dbReference type="InterPro" id="IPR036979">
    <property type="entry name" value="CM_dom_sf"/>
</dbReference>
<dbReference type="InterPro" id="IPR004839">
    <property type="entry name" value="Aminotransferase_I/II_large"/>
</dbReference>
<name>A0A3R9RJP1_9CREN</name>
<dbReference type="AlphaFoldDB" id="A0A3R9RJP1"/>
<dbReference type="RefSeq" id="WP_125740601.1">
    <property type="nucleotide sequence ID" value="NZ_RCOR01000006.1"/>
</dbReference>
<protein>
    <submittedName>
        <fullName evidence="5">Aminotransferase class I/II-fold pyridoxal phosphate-dependent enzyme</fullName>
    </submittedName>
</protein>